<comment type="caution">
    <text evidence="2">The sequence shown here is derived from an EMBL/GenBank/DDBJ whole genome shotgun (WGS) entry which is preliminary data.</text>
</comment>
<organism evidence="2 3">
    <name type="scientific">Syncephalastrum racemosum</name>
    <name type="common">Filamentous fungus</name>
    <dbReference type="NCBI Taxonomy" id="13706"/>
    <lineage>
        <taxon>Eukaryota</taxon>
        <taxon>Fungi</taxon>
        <taxon>Fungi incertae sedis</taxon>
        <taxon>Mucoromycota</taxon>
        <taxon>Mucoromycotina</taxon>
        <taxon>Mucoromycetes</taxon>
        <taxon>Mucorales</taxon>
        <taxon>Syncephalastraceae</taxon>
        <taxon>Syncephalastrum</taxon>
    </lineage>
</organism>
<evidence type="ECO:0000256" key="1">
    <source>
        <dbReference type="SAM" id="MobiDB-lite"/>
    </source>
</evidence>
<dbReference type="OrthoDB" id="2275486at2759"/>
<gene>
    <name evidence="2" type="ORF">BCR43DRAFT_505437</name>
</gene>
<sequence length="292" mass="32649">MRLTCCVCGKEFPEYDQRGFRNAGFTAHQNRCIDRERLLRDPPIVSPRARRVLLPAPPPPVITTTVAPSVSVPPAIVSASSSSTDNSSSSRISTMREAYQSGFHPHYHQYQYLPQNHASQSIRQYYRTYNTPSRTRRRHSYQGSHRVQNYSSAACHQPLTASPVAWFYPSTPVTASTTISAPSIEEIMNLSEVMMPPTTSSAFQSATGSTVPMTMPYHHDPYYQESFTSTFNPFAILLCDYCRPQQGLHDINCPVLHMFQSSSDGMVRPPPPPGPPSTSSDRCYASAFPYRT</sequence>
<feature type="region of interest" description="Disordered" evidence="1">
    <location>
        <begin position="263"/>
        <end position="282"/>
    </location>
</feature>
<dbReference type="InParanoid" id="A0A1X2HCS8"/>
<dbReference type="Proteomes" id="UP000242180">
    <property type="component" value="Unassembled WGS sequence"/>
</dbReference>
<keyword evidence="3" id="KW-1185">Reference proteome</keyword>
<protein>
    <submittedName>
        <fullName evidence="2">Uncharacterized protein</fullName>
    </submittedName>
</protein>
<reference evidence="2 3" key="1">
    <citation type="submission" date="2016-07" db="EMBL/GenBank/DDBJ databases">
        <title>Pervasive Adenine N6-methylation of Active Genes in Fungi.</title>
        <authorList>
            <consortium name="DOE Joint Genome Institute"/>
            <person name="Mondo S.J."/>
            <person name="Dannebaum R.O."/>
            <person name="Kuo R.C."/>
            <person name="Labutti K."/>
            <person name="Haridas S."/>
            <person name="Kuo A."/>
            <person name="Salamov A."/>
            <person name="Ahrendt S.R."/>
            <person name="Lipzen A."/>
            <person name="Sullivan W."/>
            <person name="Andreopoulos W.B."/>
            <person name="Clum A."/>
            <person name="Lindquist E."/>
            <person name="Daum C."/>
            <person name="Ramamoorthy G.K."/>
            <person name="Gryganskyi A."/>
            <person name="Culley D."/>
            <person name="Magnuson J.K."/>
            <person name="James T.Y."/>
            <person name="O'Malley M.A."/>
            <person name="Stajich J.E."/>
            <person name="Spatafora J.W."/>
            <person name="Visel A."/>
            <person name="Grigoriev I.V."/>
        </authorList>
    </citation>
    <scope>NUCLEOTIDE SEQUENCE [LARGE SCALE GENOMIC DNA]</scope>
    <source>
        <strain evidence="2 3">NRRL 2496</strain>
    </source>
</reference>
<name>A0A1X2HCS8_SYNRA</name>
<dbReference type="EMBL" id="MCGN01000005">
    <property type="protein sequence ID" value="ORY96603.1"/>
    <property type="molecule type" value="Genomic_DNA"/>
</dbReference>
<dbReference type="AlphaFoldDB" id="A0A1X2HCS8"/>
<evidence type="ECO:0000313" key="2">
    <source>
        <dbReference type="EMBL" id="ORY96603.1"/>
    </source>
</evidence>
<evidence type="ECO:0000313" key="3">
    <source>
        <dbReference type="Proteomes" id="UP000242180"/>
    </source>
</evidence>
<accession>A0A1X2HCS8</accession>
<proteinExistence type="predicted"/>